<dbReference type="Proteomes" id="UP000298030">
    <property type="component" value="Unassembled WGS sequence"/>
</dbReference>
<dbReference type="GO" id="GO:0005634">
    <property type="term" value="C:nucleus"/>
    <property type="evidence" value="ECO:0007669"/>
    <property type="project" value="TreeGrafter"/>
</dbReference>
<name>A0A4Y7SYX6_COPMI</name>
<proteinExistence type="predicted"/>
<feature type="compositionally biased region" description="Polar residues" evidence="1">
    <location>
        <begin position="10"/>
        <end position="30"/>
    </location>
</feature>
<dbReference type="OrthoDB" id="5591297at2759"/>
<dbReference type="Gene3D" id="3.40.50.620">
    <property type="entry name" value="HUPs"/>
    <property type="match status" value="1"/>
</dbReference>
<evidence type="ECO:0000313" key="2">
    <source>
        <dbReference type="EMBL" id="TEB27042.1"/>
    </source>
</evidence>
<dbReference type="GO" id="GO:0000309">
    <property type="term" value="F:nicotinamide-nucleotide adenylyltransferase activity"/>
    <property type="evidence" value="ECO:0007669"/>
    <property type="project" value="TreeGrafter"/>
</dbReference>
<gene>
    <name evidence="2" type="ORF">FA13DRAFT_1736828</name>
</gene>
<evidence type="ECO:0008006" key="4">
    <source>
        <dbReference type="Google" id="ProtNLM"/>
    </source>
</evidence>
<dbReference type="AlphaFoldDB" id="A0A4Y7SYX6"/>
<dbReference type="GO" id="GO:0005737">
    <property type="term" value="C:cytoplasm"/>
    <property type="evidence" value="ECO:0007669"/>
    <property type="project" value="TreeGrafter"/>
</dbReference>
<evidence type="ECO:0000313" key="3">
    <source>
        <dbReference type="Proteomes" id="UP000298030"/>
    </source>
</evidence>
<keyword evidence="3" id="KW-1185">Reference proteome</keyword>
<sequence>MTTEHLCKNAQANPPQTLSTQGPRDPSTQPEGGVQREMLSHIRQYAPSLLSRLQSGLSKLPMELVWAAHSQWPLPPDPSTKPPRNTHKLIRISVLDSSFNPPTLAHLALANSPRPSYSTEPTRAEYEAKLLLLSVKNVDKALKVGDATYLQRLQMMGLLAQDPSVRDGNVAIAITDEPTFVGKSKVLQEYLKARLASLPPETTPQSPVGSRNTQLSFIVGLDTLERLFSPKYYPPSSGSQATHEDTMIKMLSRMLSPPSQGGDDSLVVCARRITTLPSDVGQSQSSTLDLGEAEGWMKKGVTSGVGANSDSCNPHVAEVVSGPEHCEIPKDERIVIIDIGDRASKFSSTAVRNARSRIGALEAGVGEGPWREWVSNSVASYVEEEGLYVS</sequence>
<dbReference type="InterPro" id="IPR014729">
    <property type="entry name" value="Rossmann-like_a/b/a_fold"/>
</dbReference>
<reference evidence="2 3" key="1">
    <citation type="journal article" date="2019" name="Nat. Ecol. Evol.">
        <title>Megaphylogeny resolves global patterns of mushroom evolution.</title>
        <authorList>
            <person name="Varga T."/>
            <person name="Krizsan K."/>
            <person name="Foldi C."/>
            <person name="Dima B."/>
            <person name="Sanchez-Garcia M."/>
            <person name="Sanchez-Ramirez S."/>
            <person name="Szollosi G.J."/>
            <person name="Szarkandi J.G."/>
            <person name="Papp V."/>
            <person name="Albert L."/>
            <person name="Andreopoulos W."/>
            <person name="Angelini C."/>
            <person name="Antonin V."/>
            <person name="Barry K.W."/>
            <person name="Bougher N.L."/>
            <person name="Buchanan P."/>
            <person name="Buyck B."/>
            <person name="Bense V."/>
            <person name="Catcheside P."/>
            <person name="Chovatia M."/>
            <person name="Cooper J."/>
            <person name="Damon W."/>
            <person name="Desjardin D."/>
            <person name="Finy P."/>
            <person name="Geml J."/>
            <person name="Haridas S."/>
            <person name="Hughes K."/>
            <person name="Justo A."/>
            <person name="Karasinski D."/>
            <person name="Kautmanova I."/>
            <person name="Kiss B."/>
            <person name="Kocsube S."/>
            <person name="Kotiranta H."/>
            <person name="LaButti K.M."/>
            <person name="Lechner B.E."/>
            <person name="Liimatainen K."/>
            <person name="Lipzen A."/>
            <person name="Lukacs Z."/>
            <person name="Mihaltcheva S."/>
            <person name="Morgado L.N."/>
            <person name="Niskanen T."/>
            <person name="Noordeloos M.E."/>
            <person name="Ohm R.A."/>
            <person name="Ortiz-Santana B."/>
            <person name="Ovrebo C."/>
            <person name="Racz N."/>
            <person name="Riley R."/>
            <person name="Savchenko A."/>
            <person name="Shiryaev A."/>
            <person name="Soop K."/>
            <person name="Spirin V."/>
            <person name="Szebenyi C."/>
            <person name="Tomsovsky M."/>
            <person name="Tulloss R.E."/>
            <person name="Uehling J."/>
            <person name="Grigoriev I.V."/>
            <person name="Vagvolgyi C."/>
            <person name="Papp T."/>
            <person name="Martin F.M."/>
            <person name="Miettinen O."/>
            <person name="Hibbett D.S."/>
            <person name="Nagy L.G."/>
        </authorList>
    </citation>
    <scope>NUCLEOTIDE SEQUENCE [LARGE SCALE GENOMIC DNA]</scope>
    <source>
        <strain evidence="2 3">FP101781</strain>
    </source>
</reference>
<feature type="region of interest" description="Disordered" evidence="1">
    <location>
        <begin position="1"/>
        <end position="33"/>
    </location>
</feature>
<dbReference type="GO" id="GO:0016887">
    <property type="term" value="F:ATP hydrolysis activity"/>
    <property type="evidence" value="ECO:0007669"/>
    <property type="project" value="TreeGrafter"/>
</dbReference>
<dbReference type="EMBL" id="QPFP01000043">
    <property type="protein sequence ID" value="TEB27042.1"/>
    <property type="molecule type" value="Genomic_DNA"/>
</dbReference>
<accession>A0A4Y7SYX6</accession>
<dbReference type="STRING" id="71717.A0A4Y7SYX6"/>
<evidence type="ECO:0000256" key="1">
    <source>
        <dbReference type="SAM" id="MobiDB-lite"/>
    </source>
</evidence>
<dbReference type="PANTHER" id="PTHR31285">
    <property type="entry name" value="NICOTINAMIDE MONONUCLEOTIDE ADENYLYLTRANSFERASE"/>
    <property type="match status" value="1"/>
</dbReference>
<dbReference type="PANTHER" id="PTHR31285:SF0">
    <property type="entry name" value="NICOTINAMIDE MONONUCLEOTIDE ADENYLYLTRANSFERASE"/>
    <property type="match status" value="1"/>
</dbReference>
<comment type="caution">
    <text evidence="2">The sequence shown here is derived from an EMBL/GenBank/DDBJ whole genome shotgun (WGS) entry which is preliminary data.</text>
</comment>
<protein>
    <recommendedName>
        <fullName evidence="4">Nucleotidylyl transferase</fullName>
    </recommendedName>
</protein>
<dbReference type="SUPFAM" id="SSF52374">
    <property type="entry name" value="Nucleotidylyl transferase"/>
    <property type="match status" value="1"/>
</dbReference>
<organism evidence="2 3">
    <name type="scientific">Coprinellus micaceus</name>
    <name type="common">Glistening ink-cap mushroom</name>
    <name type="synonym">Coprinus micaceus</name>
    <dbReference type="NCBI Taxonomy" id="71717"/>
    <lineage>
        <taxon>Eukaryota</taxon>
        <taxon>Fungi</taxon>
        <taxon>Dikarya</taxon>
        <taxon>Basidiomycota</taxon>
        <taxon>Agaricomycotina</taxon>
        <taxon>Agaricomycetes</taxon>
        <taxon>Agaricomycetidae</taxon>
        <taxon>Agaricales</taxon>
        <taxon>Agaricineae</taxon>
        <taxon>Psathyrellaceae</taxon>
        <taxon>Coprinellus</taxon>
    </lineage>
</organism>